<evidence type="ECO:0000313" key="1">
    <source>
        <dbReference type="EMBL" id="MFC4676025.1"/>
    </source>
</evidence>
<evidence type="ECO:0000313" key="2">
    <source>
        <dbReference type="Proteomes" id="UP001596023"/>
    </source>
</evidence>
<accession>A0ABV9L133</accession>
<organism evidence="1 2">
    <name type="scientific">Dysgonomonas termitidis</name>
    <dbReference type="NCBI Taxonomy" id="1516126"/>
    <lineage>
        <taxon>Bacteria</taxon>
        <taxon>Pseudomonadati</taxon>
        <taxon>Bacteroidota</taxon>
        <taxon>Bacteroidia</taxon>
        <taxon>Bacteroidales</taxon>
        <taxon>Dysgonomonadaceae</taxon>
        <taxon>Dysgonomonas</taxon>
    </lineage>
</organism>
<keyword evidence="2" id="KW-1185">Reference proteome</keyword>
<sequence length="98" mass="11898">MKRYYSHYTFIYPDIYLRNHIVEVSDDMKQISFFPFDREIERTEFYSGLLVFVPDGKDEIITKLPENLKELSFENKYLSVNKCFEGVYKMFHYLQVEG</sequence>
<gene>
    <name evidence="1" type="ORF">ACFO6W_20270</name>
</gene>
<protein>
    <submittedName>
        <fullName evidence="1">Uncharacterized protein</fullName>
    </submittedName>
</protein>
<comment type="caution">
    <text evidence="1">The sequence shown here is derived from an EMBL/GenBank/DDBJ whole genome shotgun (WGS) entry which is preliminary data.</text>
</comment>
<proteinExistence type="predicted"/>
<dbReference type="RefSeq" id="WP_379999826.1">
    <property type="nucleotide sequence ID" value="NZ_JBHSGN010000121.1"/>
</dbReference>
<dbReference type="EMBL" id="JBHSGN010000121">
    <property type="protein sequence ID" value="MFC4676025.1"/>
    <property type="molecule type" value="Genomic_DNA"/>
</dbReference>
<reference evidence="2" key="1">
    <citation type="journal article" date="2019" name="Int. J. Syst. Evol. Microbiol.">
        <title>The Global Catalogue of Microorganisms (GCM) 10K type strain sequencing project: providing services to taxonomists for standard genome sequencing and annotation.</title>
        <authorList>
            <consortium name="The Broad Institute Genomics Platform"/>
            <consortium name="The Broad Institute Genome Sequencing Center for Infectious Disease"/>
            <person name="Wu L."/>
            <person name="Ma J."/>
        </authorList>
    </citation>
    <scope>NUCLEOTIDE SEQUENCE [LARGE SCALE GENOMIC DNA]</scope>
    <source>
        <strain evidence="2">CCUG 66188</strain>
    </source>
</reference>
<name>A0ABV9L133_9BACT</name>
<dbReference type="Proteomes" id="UP001596023">
    <property type="component" value="Unassembled WGS sequence"/>
</dbReference>